<protein>
    <submittedName>
        <fullName evidence="7">Heme ABC transporter ATP-binding protein</fullName>
    </submittedName>
</protein>
<feature type="domain" description="ABC transporter" evidence="6">
    <location>
        <begin position="3"/>
        <end position="238"/>
    </location>
</feature>
<dbReference type="EMBL" id="RQHW01000015">
    <property type="protein sequence ID" value="TGN20244.1"/>
    <property type="molecule type" value="Genomic_DNA"/>
</dbReference>
<accession>A0A4R9M0J7</accession>
<proteinExistence type="predicted"/>
<comment type="function">
    <text evidence="5">Part of the ABC transporter complex HmuTUV involved in hemin import. Responsible for energy coupling to the transport system.</text>
</comment>
<dbReference type="SMART" id="SM00382">
    <property type="entry name" value="AAA"/>
    <property type="match status" value="1"/>
</dbReference>
<dbReference type="InterPro" id="IPR003439">
    <property type="entry name" value="ABC_transporter-like_ATP-bd"/>
</dbReference>
<dbReference type="NCBIfam" id="NF010068">
    <property type="entry name" value="PRK13548.1"/>
    <property type="match status" value="1"/>
</dbReference>
<keyword evidence="1" id="KW-0813">Transport</keyword>
<keyword evidence="3 7" id="KW-0067">ATP-binding</keyword>
<evidence type="ECO:0000313" key="7">
    <source>
        <dbReference type="EMBL" id="TGN20244.1"/>
    </source>
</evidence>
<dbReference type="AlphaFoldDB" id="A0A4R9M0J7"/>
<evidence type="ECO:0000259" key="6">
    <source>
        <dbReference type="PROSITE" id="PS50893"/>
    </source>
</evidence>
<dbReference type="PROSITE" id="PS50893">
    <property type="entry name" value="ABC_TRANSPORTER_2"/>
    <property type="match status" value="1"/>
</dbReference>
<keyword evidence="4" id="KW-1278">Translocase</keyword>
<dbReference type="GO" id="GO:0016887">
    <property type="term" value="F:ATP hydrolysis activity"/>
    <property type="evidence" value="ECO:0007669"/>
    <property type="project" value="InterPro"/>
</dbReference>
<evidence type="ECO:0000256" key="1">
    <source>
        <dbReference type="ARBA" id="ARBA00022448"/>
    </source>
</evidence>
<dbReference type="SUPFAM" id="SSF52540">
    <property type="entry name" value="P-loop containing nucleoside triphosphate hydrolases"/>
    <property type="match status" value="1"/>
</dbReference>
<dbReference type="PANTHER" id="PTHR42794">
    <property type="entry name" value="HEMIN IMPORT ATP-BINDING PROTEIN HMUV"/>
    <property type="match status" value="1"/>
</dbReference>
<name>A0A4R9M0J7_9LEPT</name>
<evidence type="ECO:0000256" key="4">
    <source>
        <dbReference type="ARBA" id="ARBA00022967"/>
    </source>
</evidence>
<dbReference type="Gene3D" id="3.40.50.300">
    <property type="entry name" value="P-loop containing nucleotide triphosphate hydrolases"/>
    <property type="match status" value="1"/>
</dbReference>
<dbReference type="OrthoDB" id="9799337at2"/>
<gene>
    <name evidence="7" type="ORF">EHS15_04730</name>
</gene>
<dbReference type="InterPro" id="IPR027417">
    <property type="entry name" value="P-loop_NTPase"/>
</dbReference>
<evidence type="ECO:0000256" key="2">
    <source>
        <dbReference type="ARBA" id="ARBA00022741"/>
    </source>
</evidence>
<dbReference type="GO" id="GO:0005524">
    <property type="term" value="F:ATP binding"/>
    <property type="evidence" value="ECO:0007669"/>
    <property type="project" value="UniProtKB-KW"/>
</dbReference>
<dbReference type="Pfam" id="PF00005">
    <property type="entry name" value="ABC_tran"/>
    <property type="match status" value="1"/>
</dbReference>
<evidence type="ECO:0000313" key="8">
    <source>
        <dbReference type="Proteomes" id="UP000298058"/>
    </source>
</evidence>
<keyword evidence="2" id="KW-0547">Nucleotide-binding</keyword>
<dbReference type="PANTHER" id="PTHR42794:SF1">
    <property type="entry name" value="HEMIN IMPORT ATP-BINDING PROTEIN HMUV"/>
    <property type="match status" value="1"/>
</dbReference>
<reference evidence="7" key="1">
    <citation type="journal article" date="2019" name="PLoS Negl. Trop. Dis.">
        <title>Revisiting the worldwide diversity of Leptospira species in the environment.</title>
        <authorList>
            <person name="Vincent A.T."/>
            <person name="Schiettekatte O."/>
            <person name="Bourhy P."/>
            <person name="Veyrier F.J."/>
            <person name="Picardeau M."/>
        </authorList>
    </citation>
    <scope>NUCLEOTIDE SEQUENCE [LARGE SCALE GENOMIC DNA]</scope>
    <source>
        <strain evidence="7">201300427</strain>
    </source>
</reference>
<dbReference type="CDD" id="cd03214">
    <property type="entry name" value="ABC_Iron-Siderophores_B12_Hemin"/>
    <property type="match status" value="1"/>
</dbReference>
<evidence type="ECO:0000256" key="5">
    <source>
        <dbReference type="ARBA" id="ARBA00037066"/>
    </source>
</evidence>
<dbReference type="Proteomes" id="UP000298058">
    <property type="component" value="Unassembled WGS sequence"/>
</dbReference>
<dbReference type="RefSeq" id="WP_135759401.1">
    <property type="nucleotide sequence ID" value="NZ_RQHW01000015.1"/>
</dbReference>
<comment type="caution">
    <text evidence="7">The sequence shown here is derived from an EMBL/GenBank/DDBJ whole genome shotgun (WGS) entry which is preliminary data.</text>
</comment>
<evidence type="ECO:0000256" key="3">
    <source>
        <dbReference type="ARBA" id="ARBA00022840"/>
    </source>
</evidence>
<sequence length="262" mass="29391">MSLIAENVTYSVGSKNLVSQISLEVKPGELHVLMGRNGAGKSTMFKLLCGDFEPTSGEILLNGKPIREWKRKHLAMTRSVLTQDYEMQFPFSAREIVELGRSPYQSTKEENDKVIFEAMEITNTQKLGDRSYSTLSGGEKQRTQYSRVLSQVWGNPPKYLLLDEPISSMDLPNQLKLLQVSRHMADQGYGLLLILHDINFANQYADTVSLLKEGKLAASGKPKDVLTEKNISDIFGVEMNVFDSPNGIFILPKLSKMEQTIK</sequence>
<organism evidence="7 8">
    <name type="scientific">Leptospira idonii</name>
    <dbReference type="NCBI Taxonomy" id="1193500"/>
    <lineage>
        <taxon>Bacteria</taxon>
        <taxon>Pseudomonadati</taxon>
        <taxon>Spirochaetota</taxon>
        <taxon>Spirochaetia</taxon>
        <taxon>Leptospirales</taxon>
        <taxon>Leptospiraceae</taxon>
        <taxon>Leptospira</taxon>
    </lineage>
</organism>
<dbReference type="InterPro" id="IPR003593">
    <property type="entry name" value="AAA+_ATPase"/>
</dbReference>
<keyword evidence="8" id="KW-1185">Reference proteome</keyword>